<proteinExistence type="predicted"/>
<dbReference type="PANTHER" id="PTHR47149:SF1">
    <property type="entry name" value="F-BOX PROTEIN RMF"/>
    <property type="match status" value="1"/>
</dbReference>
<evidence type="ECO:0000313" key="1">
    <source>
        <dbReference type="EMBL" id="GAU49743.1"/>
    </source>
</evidence>
<name>A0A2Z6P585_TRISU</name>
<evidence type="ECO:0000313" key="2">
    <source>
        <dbReference type="Proteomes" id="UP000242715"/>
    </source>
</evidence>
<accession>A0A2Z6P585</accession>
<dbReference type="PANTHER" id="PTHR47149">
    <property type="entry name" value="F-BOX PROTEIN RMF"/>
    <property type="match status" value="1"/>
</dbReference>
<gene>
    <name evidence="1" type="ORF">TSUD_43300</name>
</gene>
<protein>
    <submittedName>
        <fullName evidence="1">Uncharacterized protein</fullName>
    </submittedName>
</protein>
<dbReference type="GO" id="GO:0005634">
    <property type="term" value="C:nucleus"/>
    <property type="evidence" value="ECO:0007669"/>
    <property type="project" value="TreeGrafter"/>
</dbReference>
<dbReference type="Proteomes" id="UP000242715">
    <property type="component" value="Unassembled WGS sequence"/>
</dbReference>
<dbReference type="EMBL" id="DF974620">
    <property type="protein sequence ID" value="GAU49743.1"/>
    <property type="molecule type" value="Genomic_DNA"/>
</dbReference>
<dbReference type="GO" id="GO:0061458">
    <property type="term" value="P:reproductive system development"/>
    <property type="evidence" value="ECO:0007669"/>
    <property type="project" value="TreeGrafter"/>
</dbReference>
<dbReference type="OrthoDB" id="8062037at2759"/>
<dbReference type="AlphaFoldDB" id="A0A2Z6P585"/>
<sequence length="165" mass="18944">MSASVNGRSKFMVPLHQERLDAHWFFFFDSSVALLTERLNFPEELKKEESIEKMLQSQGCCFLDNIKPGIWIAGTMQTLDTRHIELFLEKGYQNGSWEYEVVRSHYVKKRADGITGSIFDVKHLQMGLLQQTSYFDMLDLAVVDPSALQRFSDRVVEGLALASVF</sequence>
<organism evidence="1 2">
    <name type="scientific">Trifolium subterraneum</name>
    <name type="common">Subterranean clover</name>
    <dbReference type="NCBI Taxonomy" id="3900"/>
    <lineage>
        <taxon>Eukaryota</taxon>
        <taxon>Viridiplantae</taxon>
        <taxon>Streptophyta</taxon>
        <taxon>Embryophyta</taxon>
        <taxon>Tracheophyta</taxon>
        <taxon>Spermatophyta</taxon>
        <taxon>Magnoliopsida</taxon>
        <taxon>eudicotyledons</taxon>
        <taxon>Gunneridae</taxon>
        <taxon>Pentapetalae</taxon>
        <taxon>rosids</taxon>
        <taxon>fabids</taxon>
        <taxon>Fabales</taxon>
        <taxon>Fabaceae</taxon>
        <taxon>Papilionoideae</taxon>
        <taxon>50 kb inversion clade</taxon>
        <taxon>NPAAA clade</taxon>
        <taxon>Hologalegina</taxon>
        <taxon>IRL clade</taxon>
        <taxon>Trifolieae</taxon>
        <taxon>Trifolium</taxon>
    </lineage>
</organism>
<keyword evidence="2" id="KW-1185">Reference proteome</keyword>
<reference evidence="2" key="1">
    <citation type="journal article" date="2017" name="Front. Plant Sci.">
        <title>Climate Clever Clovers: New Paradigm to Reduce the Environmental Footprint of Ruminants by Breeding Low Methanogenic Forages Utilizing Haplotype Variation.</title>
        <authorList>
            <person name="Kaur P."/>
            <person name="Appels R."/>
            <person name="Bayer P.E."/>
            <person name="Keeble-Gagnere G."/>
            <person name="Wang J."/>
            <person name="Hirakawa H."/>
            <person name="Shirasawa K."/>
            <person name="Vercoe P."/>
            <person name="Stefanova K."/>
            <person name="Durmic Z."/>
            <person name="Nichols P."/>
            <person name="Revell C."/>
            <person name="Isobe S.N."/>
            <person name="Edwards D."/>
            <person name="Erskine W."/>
        </authorList>
    </citation>
    <scope>NUCLEOTIDE SEQUENCE [LARGE SCALE GENOMIC DNA]</scope>
    <source>
        <strain evidence="2">cv. Daliak</strain>
    </source>
</reference>